<feature type="region of interest" description="Disordered" evidence="1">
    <location>
        <begin position="24"/>
        <end position="80"/>
    </location>
</feature>
<organism evidence="2 3">
    <name type="scientific">Burkholderia pseudomallei (strain 1106a)</name>
    <dbReference type="NCBI Taxonomy" id="357348"/>
    <lineage>
        <taxon>Bacteria</taxon>
        <taxon>Pseudomonadati</taxon>
        <taxon>Pseudomonadota</taxon>
        <taxon>Betaproteobacteria</taxon>
        <taxon>Burkholderiales</taxon>
        <taxon>Burkholderiaceae</taxon>
        <taxon>Burkholderia</taxon>
        <taxon>pseudomallei group</taxon>
    </lineage>
</organism>
<feature type="compositionally biased region" description="Low complexity" evidence="1">
    <location>
        <begin position="162"/>
        <end position="192"/>
    </location>
</feature>
<evidence type="ECO:0000256" key="1">
    <source>
        <dbReference type="SAM" id="MobiDB-lite"/>
    </source>
</evidence>
<sequence>MRCGTGAVADDAAHRAISGPACGARLATRSDGGRRAPSRAGVPARRACATRAWRASRVRRPRRADSRSADRLIGPPAGPPAVRGAALTGLLCASARARRAPHARASRAPHALAHARDASLAGRGARRGTSADGRRRDRGADRCANRCAPPGCTPRPAPAPHRPCAALSHAHSAASHQISASLPRRASSARGAKPVRSAALPRRVSLHDGWHGTCLAIEGRLNDDPLRSIEYRSARQRASWATASYASGHSRPGSQDAVFVW</sequence>
<feature type="compositionally biased region" description="Low complexity" evidence="1">
    <location>
        <begin position="44"/>
        <end position="53"/>
    </location>
</feature>
<reference evidence="3" key="1">
    <citation type="submission" date="2007-02" db="EMBL/GenBank/DDBJ databases">
        <authorList>
            <person name="DeShazer D."/>
            <person name="Woods D.E."/>
            <person name="Nierman W.C."/>
        </authorList>
    </citation>
    <scope>NUCLEOTIDE SEQUENCE [LARGE SCALE GENOMIC DNA]</scope>
    <source>
        <strain evidence="3">1106a</strain>
    </source>
</reference>
<evidence type="ECO:0000313" key="3">
    <source>
        <dbReference type="Proteomes" id="UP000006738"/>
    </source>
</evidence>
<dbReference type="KEGG" id="bpl:BURPS1106A_A1667"/>
<evidence type="ECO:0000313" key="2">
    <source>
        <dbReference type="EMBL" id="ABN92917.1"/>
    </source>
</evidence>
<accession>A3P5U1</accession>
<gene>
    <name evidence="2" type="ordered locus">BURPS1106A_A1667</name>
</gene>
<feature type="compositionally biased region" description="Basic and acidic residues" evidence="1">
    <location>
        <begin position="132"/>
        <end position="144"/>
    </location>
</feature>
<dbReference type="EMBL" id="CP000573">
    <property type="protein sequence ID" value="ABN92917.1"/>
    <property type="molecule type" value="Genomic_DNA"/>
</dbReference>
<feature type="region of interest" description="Disordered" evidence="1">
    <location>
        <begin position="101"/>
        <end position="197"/>
    </location>
</feature>
<dbReference type="HOGENOM" id="CLU_1064262_0_0_4"/>
<dbReference type="AlphaFoldDB" id="A3P5U1"/>
<proteinExistence type="predicted"/>
<protein>
    <submittedName>
        <fullName evidence="2">Uncharacterized protein</fullName>
    </submittedName>
</protein>
<feature type="compositionally biased region" description="Low complexity" evidence="1">
    <location>
        <begin position="108"/>
        <end position="131"/>
    </location>
</feature>
<name>A3P5U1_BURP0</name>
<feature type="compositionally biased region" description="Pro residues" evidence="1">
    <location>
        <begin position="151"/>
        <end position="161"/>
    </location>
</feature>
<dbReference type="Proteomes" id="UP000006738">
    <property type="component" value="Chromosome II"/>
</dbReference>